<keyword evidence="11" id="KW-1185">Reference proteome</keyword>
<dbReference type="GO" id="GO:0000127">
    <property type="term" value="C:transcription factor TFIIIC complex"/>
    <property type="evidence" value="ECO:0007669"/>
    <property type="project" value="InterPro"/>
</dbReference>
<dbReference type="Proteomes" id="UP000694396">
    <property type="component" value="Unplaced"/>
</dbReference>
<feature type="compositionally biased region" description="Basic residues" evidence="6">
    <location>
        <begin position="1146"/>
        <end position="1159"/>
    </location>
</feature>
<dbReference type="InterPro" id="IPR056428">
    <property type="entry name" value="WH_GTF3C1"/>
</dbReference>
<dbReference type="Ensembl" id="ENSCRFT00000016759.1">
    <property type="protein sequence ID" value="ENSCRFP00000016195.1"/>
    <property type="gene ID" value="ENSCRFG00000012443.1"/>
</dbReference>
<protein>
    <submittedName>
        <fullName evidence="10">General transcription factor IIIC subunit 1</fullName>
    </submittedName>
</protein>
<dbReference type="InterPro" id="IPR044210">
    <property type="entry name" value="Tfc3-like"/>
</dbReference>
<dbReference type="CDD" id="cd16169">
    <property type="entry name" value="Tau138_eWH"/>
    <property type="match status" value="1"/>
</dbReference>
<dbReference type="GO" id="GO:0006384">
    <property type="term" value="P:transcription initiation at RNA polymerase III promoter"/>
    <property type="evidence" value="ECO:0007669"/>
    <property type="project" value="InterPro"/>
</dbReference>
<feature type="region of interest" description="Disordered" evidence="6">
    <location>
        <begin position="665"/>
        <end position="716"/>
    </location>
</feature>
<evidence type="ECO:0000256" key="4">
    <source>
        <dbReference type="ARBA" id="ARBA00023163"/>
    </source>
</evidence>
<feature type="compositionally biased region" description="Basic and acidic residues" evidence="6">
    <location>
        <begin position="706"/>
        <end position="716"/>
    </location>
</feature>
<dbReference type="GO" id="GO:0042791">
    <property type="term" value="P:5S class rRNA transcription by RNA polymerase III"/>
    <property type="evidence" value="ECO:0007669"/>
    <property type="project" value="TreeGrafter"/>
</dbReference>
<evidence type="ECO:0000256" key="5">
    <source>
        <dbReference type="ARBA" id="ARBA00023242"/>
    </source>
</evidence>
<comment type="subcellular location">
    <subcellularLocation>
        <location evidence="1">Nucleus</location>
    </subcellularLocation>
</comment>
<dbReference type="InterPro" id="IPR056467">
    <property type="entry name" value="eWH_GTF3C1"/>
</dbReference>
<feature type="region of interest" description="Disordered" evidence="6">
    <location>
        <begin position="465"/>
        <end position="515"/>
    </location>
</feature>
<feature type="compositionally biased region" description="Polar residues" evidence="6">
    <location>
        <begin position="665"/>
        <end position="679"/>
    </location>
</feature>
<evidence type="ECO:0000256" key="3">
    <source>
        <dbReference type="ARBA" id="ARBA00023125"/>
    </source>
</evidence>
<dbReference type="Pfam" id="PF24101">
    <property type="entry name" value="WHD_GTF3C1"/>
    <property type="match status" value="1"/>
</dbReference>
<dbReference type="Pfam" id="PF04182">
    <property type="entry name" value="B-block_TFIIIC"/>
    <property type="match status" value="1"/>
</dbReference>
<dbReference type="GO" id="GO:0005634">
    <property type="term" value="C:nucleus"/>
    <property type="evidence" value="ECO:0007669"/>
    <property type="project" value="UniProtKB-SubCell"/>
</dbReference>
<evidence type="ECO:0000313" key="10">
    <source>
        <dbReference type="Ensembl" id="ENSCRFP00000016195.1"/>
    </source>
</evidence>
<dbReference type="InterPro" id="IPR007309">
    <property type="entry name" value="TFIIIC_Bblock-bd"/>
</dbReference>
<keyword evidence="5" id="KW-0539">Nucleus</keyword>
<proteinExistence type="predicted"/>
<accession>A0A8C3R714</accession>
<feature type="domain" description="GTF3C1 extended winged-helix" evidence="9">
    <location>
        <begin position="556"/>
        <end position="664"/>
    </location>
</feature>
<keyword evidence="4" id="KW-0804">Transcription</keyword>
<sequence length="1205" mass="137206">MEPLWVLLDEVALEGLDGITPAALWQRLAARSPPFPLPLEPDTQQLLWAALSAQPDVRFYLLPRPRPPLRLHDRYEEIDLETGILESKRDPVSSDDIYPIHMILDNKDGIQGSCQYFKERVDITNQIRKKDLQPCYTYKEAVEKWGEKLVIVASQEQRYRALIGWEGDPDLKLPDFSYCILERLGRARWQGELQRDLHSGAFKVDAGKLHYHRRVLDRSGLITMQSHVIRLPSGAQQHSILLLLTRFHVDRRSKYDILMEKLSSMLSARSNQMDTLGNLREELGLCERTFKRLYQYMMNAGLAKVVSVPLQDINPNGGPYKTKKGTDVMVRCLKLLKEFRKKIEDYHDDDEEIITKVVQPVDIVYERDMLTQAYQLIESRGTKGISQAELRLAMNVGKLEARMLCRLLDRYKVVKGFMEDEGRQRTTKYISYIFAEESDLNRQFEREKARSEQLATVTLAVVPEESPPVEDVFPGEEETVASESDNEEGKDRKKRGKGQKASSGSPLKSRDSNLSPRWAAGSGWLMSHLGVVSCPQKPCGHRKEKRSKAAAAERPHETYRLLKRRNLIVEAVRNLRLIESLFTLQKMVMDQEKQEGVSTKCCKKSIVRLVQRLARDGLLRLYRTTVIQDGISKKVEFVVHPSVSPSDPLVKSAIEQVRFRISNSSTANRIKAPQTPTSQDHGEEENQGQEAVPDSGKMQDSSCKADNSRAGKTDDKMGVTQLRNYHPVTVPGLGRSLGFLPKMPRLRMVHMFLWYLVYGHPLNETRQKGGSHGEKTQGLDETAAVIEAQPDGTLEIVTPVVNPETSAQETEVDLSSQTVYVDNSSWMRYIPPLPVHREFGFGWALVSDILLCLPLSVFVQIVQVSYKVEGLEDLLNDPLKKHTLIRFLPRPVRQQLLYKRRYIFSVVENLQRLCYMGLLQFGPTEKFQDKDQVFVYMKRNAVIVDTTICDLHYNLAQSSRPFERRWYVLNTLQDVENFWFDLQCVCLNTPLGVVRCPRTKKSSLAGEESALDVEKEQESAVNKHNLERKCAMLEYTTGSREVVDDGSIPGDGLGAAGLDSSFYGHLKRNWIWTSYIINKTRKENTVPENGLTARLQTFLTKHPLPLSTGGNKINILGEAKVGSESLFQKEDCIEITKEPTQDRTKQVRGGKNQKRKRLRKDPWLHRLRSPHGVCATAPPCNPLAAPDSWLKDSSWNDALGCQFAN</sequence>
<evidence type="ECO:0000259" key="7">
    <source>
        <dbReference type="Pfam" id="PF04182"/>
    </source>
</evidence>
<reference evidence="10" key="1">
    <citation type="submission" date="2025-08" db="UniProtKB">
        <authorList>
            <consortium name="Ensembl"/>
        </authorList>
    </citation>
    <scope>IDENTIFICATION</scope>
</reference>
<dbReference type="AlphaFoldDB" id="A0A8C3R714"/>
<organism evidence="10 11">
    <name type="scientific">Cyanoderma ruficeps</name>
    <name type="common">rufous-capped babbler</name>
    <dbReference type="NCBI Taxonomy" id="181631"/>
    <lineage>
        <taxon>Eukaryota</taxon>
        <taxon>Metazoa</taxon>
        <taxon>Chordata</taxon>
        <taxon>Craniata</taxon>
        <taxon>Vertebrata</taxon>
        <taxon>Euteleostomi</taxon>
        <taxon>Archelosauria</taxon>
        <taxon>Archosauria</taxon>
        <taxon>Dinosauria</taxon>
        <taxon>Saurischia</taxon>
        <taxon>Theropoda</taxon>
        <taxon>Coelurosauria</taxon>
        <taxon>Aves</taxon>
        <taxon>Neognathae</taxon>
        <taxon>Neoaves</taxon>
        <taxon>Telluraves</taxon>
        <taxon>Australaves</taxon>
        <taxon>Passeriformes</taxon>
        <taxon>Sylvioidea</taxon>
        <taxon>Timaliidae</taxon>
        <taxon>Cyanoderma</taxon>
    </lineage>
</organism>
<feature type="compositionally biased region" description="Acidic residues" evidence="6">
    <location>
        <begin position="473"/>
        <end position="488"/>
    </location>
</feature>
<dbReference type="GO" id="GO:0003677">
    <property type="term" value="F:DNA binding"/>
    <property type="evidence" value="ECO:0007669"/>
    <property type="project" value="UniProtKB-KW"/>
</dbReference>
<dbReference type="InterPro" id="IPR035625">
    <property type="entry name" value="Tfc3-like_eWH"/>
</dbReference>
<dbReference type="PANTHER" id="PTHR15180">
    <property type="entry name" value="GENERAL TRANSCRIPTION FACTOR 3C POLYPEPTIDE 1"/>
    <property type="match status" value="1"/>
</dbReference>
<evidence type="ECO:0000256" key="6">
    <source>
        <dbReference type="SAM" id="MobiDB-lite"/>
    </source>
</evidence>
<evidence type="ECO:0000256" key="2">
    <source>
        <dbReference type="ARBA" id="ARBA00022553"/>
    </source>
</evidence>
<reference evidence="10" key="2">
    <citation type="submission" date="2025-09" db="UniProtKB">
        <authorList>
            <consortium name="Ensembl"/>
        </authorList>
    </citation>
    <scope>IDENTIFICATION</scope>
</reference>
<evidence type="ECO:0000259" key="9">
    <source>
        <dbReference type="Pfam" id="PF24101"/>
    </source>
</evidence>
<feature type="domain" description="General transcription factor 3C polypeptide 1 winged-helix" evidence="8">
    <location>
        <begin position="7"/>
        <end position="61"/>
    </location>
</feature>
<keyword evidence="2" id="KW-0597">Phosphoprotein</keyword>
<evidence type="ECO:0000259" key="8">
    <source>
        <dbReference type="Pfam" id="PF23704"/>
    </source>
</evidence>
<dbReference type="Pfam" id="PF23704">
    <property type="entry name" value="WHD_GTF3C1_N"/>
    <property type="match status" value="1"/>
</dbReference>
<feature type="region of interest" description="Disordered" evidence="6">
    <location>
        <begin position="1140"/>
        <end position="1159"/>
    </location>
</feature>
<evidence type="ECO:0000256" key="1">
    <source>
        <dbReference type="ARBA" id="ARBA00004123"/>
    </source>
</evidence>
<keyword evidence="3" id="KW-0238">DNA-binding</keyword>
<dbReference type="PANTHER" id="PTHR15180:SF1">
    <property type="entry name" value="GENERAL TRANSCRIPTION FACTOR 3C POLYPEPTIDE 1"/>
    <property type="match status" value="1"/>
</dbReference>
<name>A0A8C3R714_9PASS</name>
<evidence type="ECO:0000313" key="11">
    <source>
        <dbReference type="Proteomes" id="UP000694396"/>
    </source>
</evidence>
<feature type="domain" description="B-block binding subunit of TFIIIC" evidence="7">
    <location>
        <begin position="174"/>
        <end position="249"/>
    </location>
</feature>